<dbReference type="Pfam" id="PF01494">
    <property type="entry name" value="FAD_binding_3"/>
    <property type="match status" value="1"/>
</dbReference>
<dbReference type="Proteomes" id="UP000315783">
    <property type="component" value="Unassembled WGS sequence"/>
</dbReference>
<comment type="caution">
    <text evidence="9">The sequence shown here is derived from an EMBL/GenBank/DDBJ whole genome shotgun (WGS) entry which is preliminary data.</text>
</comment>
<evidence type="ECO:0000256" key="1">
    <source>
        <dbReference type="ARBA" id="ARBA00001974"/>
    </source>
</evidence>
<evidence type="ECO:0000256" key="3">
    <source>
        <dbReference type="ARBA" id="ARBA00022827"/>
    </source>
</evidence>
<evidence type="ECO:0000256" key="6">
    <source>
        <dbReference type="ARBA" id="ARBA00023033"/>
    </source>
</evidence>
<keyword evidence="10" id="KW-1185">Reference proteome</keyword>
<keyword evidence="4" id="KW-0521">NADP</keyword>
<evidence type="ECO:0000256" key="7">
    <source>
        <dbReference type="SAM" id="Phobius"/>
    </source>
</evidence>
<keyword evidence="7" id="KW-0812">Transmembrane</keyword>
<dbReference type="InterPro" id="IPR036188">
    <property type="entry name" value="FAD/NAD-bd_sf"/>
</dbReference>
<dbReference type="GO" id="GO:0070189">
    <property type="term" value="P:kynurenine metabolic process"/>
    <property type="evidence" value="ECO:0007669"/>
    <property type="project" value="TreeGrafter"/>
</dbReference>
<sequence>MTQSQRMVIVGAGPVGALAALYAAQRGFAVAVYELRPGMYSSMLAFKLDCNTYLRDSAGGSLGPGQPVNLVISERGMSTLRHVGQPELLQRVIASSVCLRGRMIHAKSAFGGLLQSSQGLDALGGTGLAIDRTALVAALLDSLDALPNVKLFFNHKLISADFHSGRALFEDRDWLSQTTEVRFDIMVGADGAHSTVRHSMTKVSRMDYRHEYLDVLWCEFRMKSGKAQADGSCAWRISPDHLHIWPAGDSMFIAVPSKDGSFACTLFMPAGRFASLRADESQIPQFFDTNFPGVRDRISDTDLIRSLSQGPHQSTISIKCKPYHFGSSGVILGDAAHAMALFYGQGMNEGMEDVRVLFSVLDKHAQAADAAPCEGRAASSIEAARTRTRALAEYSSSRWKDAHTTNDLAMQNYLEMRTSGSTIQGLRKTLQEFTRVRLPSLGWRTRYSRVVFSNGPYAERVRGSEGQGRLLSMFAVLAACPVVAAGLYFACACSSSATKSGGAIHALWQWSGC</sequence>
<evidence type="ECO:0000256" key="4">
    <source>
        <dbReference type="ARBA" id="ARBA00022857"/>
    </source>
</evidence>
<dbReference type="PRINTS" id="PR00420">
    <property type="entry name" value="RNGMNOXGNASE"/>
</dbReference>
<evidence type="ECO:0000256" key="5">
    <source>
        <dbReference type="ARBA" id="ARBA00023002"/>
    </source>
</evidence>
<evidence type="ECO:0000313" key="9">
    <source>
        <dbReference type="EMBL" id="TQV89903.1"/>
    </source>
</evidence>
<protein>
    <submittedName>
        <fullName evidence="9">Kynurenine 3-monooxygenase</fullName>
    </submittedName>
</protein>
<keyword evidence="5" id="KW-0560">Oxidoreductase</keyword>
<evidence type="ECO:0000259" key="8">
    <source>
        <dbReference type="Pfam" id="PF01494"/>
    </source>
</evidence>
<organism evidence="9 10">
    <name type="scientific">Cordyceps javanica</name>
    <dbReference type="NCBI Taxonomy" id="43265"/>
    <lineage>
        <taxon>Eukaryota</taxon>
        <taxon>Fungi</taxon>
        <taxon>Dikarya</taxon>
        <taxon>Ascomycota</taxon>
        <taxon>Pezizomycotina</taxon>
        <taxon>Sordariomycetes</taxon>
        <taxon>Hypocreomycetidae</taxon>
        <taxon>Hypocreales</taxon>
        <taxon>Cordycipitaceae</taxon>
        <taxon>Cordyceps</taxon>
    </lineage>
</organism>
<keyword evidence="2" id="KW-0285">Flavoprotein</keyword>
<dbReference type="EMBL" id="SPUK01000078">
    <property type="protein sequence ID" value="TQV89903.1"/>
    <property type="molecule type" value="Genomic_DNA"/>
</dbReference>
<dbReference type="PANTHER" id="PTHR46028:SF2">
    <property type="entry name" value="KYNURENINE 3-MONOOXYGENASE"/>
    <property type="match status" value="1"/>
</dbReference>
<accession>A0A545UKC0</accession>
<comment type="cofactor">
    <cofactor evidence="1">
        <name>FAD</name>
        <dbReference type="ChEBI" id="CHEBI:57692"/>
    </cofactor>
</comment>
<evidence type="ECO:0000313" key="10">
    <source>
        <dbReference type="Proteomes" id="UP000315783"/>
    </source>
</evidence>
<dbReference type="PANTHER" id="PTHR46028">
    <property type="entry name" value="KYNURENINE 3-MONOOXYGENASE"/>
    <property type="match status" value="1"/>
</dbReference>
<keyword evidence="7" id="KW-1133">Transmembrane helix</keyword>
<dbReference type="AlphaFoldDB" id="A0A545UKC0"/>
<evidence type="ECO:0000256" key="2">
    <source>
        <dbReference type="ARBA" id="ARBA00022630"/>
    </source>
</evidence>
<dbReference type="InterPro" id="IPR002938">
    <property type="entry name" value="FAD-bd"/>
</dbReference>
<dbReference type="GO" id="GO:0004502">
    <property type="term" value="F:kynurenine 3-monooxygenase activity"/>
    <property type="evidence" value="ECO:0007669"/>
    <property type="project" value="TreeGrafter"/>
</dbReference>
<keyword evidence="3" id="KW-0274">FAD</keyword>
<dbReference type="GO" id="GO:0071949">
    <property type="term" value="F:FAD binding"/>
    <property type="evidence" value="ECO:0007669"/>
    <property type="project" value="InterPro"/>
</dbReference>
<dbReference type="SUPFAM" id="SSF51905">
    <property type="entry name" value="FAD/NAD(P)-binding domain"/>
    <property type="match status" value="1"/>
</dbReference>
<dbReference type="GO" id="GO:0005741">
    <property type="term" value="C:mitochondrial outer membrane"/>
    <property type="evidence" value="ECO:0007669"/>
    <property type="project" value="TreeGrafter"/>
</dbReference>
<feature type="domain" description="FAD-binding" evidence="8">
    <location>
        <begin position="72"/>
        <end position="366"/>
    </location>
</feature>
<keyword evidence="7" id="KW-0472">Membrane</keyword>
<proteinExistence type="predicted"/>
<name>A0A545UKC0_9HYPO</name>
<gene>
    <name evidence="9" type="ORF">IF1G_11432</name>
</gene>
<dbReference type="STRING" id="43265.A0A545UKC0"/>
<feature type="transmembrane region" description="Helical" evidence="7">
    <location>
        <begin position="470"/>
        <end position="490"/>
    </location>
</feature>
<dbReference type="Gene3D" id="3.50.50.60">
    <property type="entry name" value="FAD/NAD(P)-binding domain"/>
    <property type="match status" value="1"/>
</dbReference>
<keyword evidence="6 9" id="KW-0503">Monooxygenase</keyword>
<reference evidence="9 10" key="1">
    <citation type="journal article" date="2019" name="Appl. Microbiol. Biotechnol.">
        <title>Genome sequence of Isaria javanica and comparative genome analysis insights into family S53 peptidase evolution in fungal entomopathogens.</title>
        <authorList>
            <person name="Lin R."/>
            <person name="Zhang X."/>
            <person name="Xin B."/>
            <person name="Zou M."/>
            <person name="Gao Y."/>
            <person name="Qin F."/>
            <person name="Hu Q."/>
            <person name="Xie B."/>
            <person name="Cheng X."/>
        </authorList>
    </citation>
    <scope>NUCLEOTIDE SEQUENCE [LARGE SCALE GENOMIC DNA]</scope>
    <source>
        <strain evidence="9 10">IJ1G</strain>
    </source>
</reference>